<evidence type="ECO:0000259" key="2">
    <source>
        <dbReference type="Pfam" id="PF09557"/>
    </source>
</evidence>
<sequence length="301" mass="34233">MAKEVVGVYENQSDLIQAIERFKEDGYSVQDFSIIGDTPDLPAGFENRTGVSTESVDHVVTDENQDNRSGGFWHNLMNVFDGDENLGGNSASLNDRLVQIGLTEEAAREYEEDVREGRIILLTEGLVPEQTSFVGNEANLQSSTAYTEESNDVVNSPVNEYGDERTEERSMQLREEQLNISKDRVQAGEVEIHKEVVEEQQNINIPVTREEVYVERRSVNEEDFDGTIANEDETIRVPIMEERVEVHKQPVVSEELVIGKREVEDTERVVESVKREEARVETDGDEKVIDRNMSSDYKDRE</sequence>
<evidence type="ECO:0000313" key="4">
    <source>
        <dbReference type="EMBL" id="TCN27759.1"/>
    </source>
</evidence>
<keyword evidence="5" id="KW-1185">Reference proteome</keyword>
<accession>A0A4R2BNJ4</accession>
<evidence type="ECO:0000313" key="5">
    <source>
        <dbReference type="Proteomes" id="UP000295689"/>
    </source>
</evidence>
<proteinExistence type="predicted"/>
<dbReference type="InterPro" id="IPR019060">
    <property type="entry name" value="DUF2382"/>
</dbReference>
<dbReference type="Pfam" id="PF11181">
    <property type="entry name" value="YflT"/>
    <property type="match status" value="1"/>
</dbReference>
<dbReference type="InterPro" id="IPR052967">
    <property type="entry name" value="Stress_Response_Assoc"/>
</dbReference>
<reference evidence="4 5" key="1">
    <citation type="journal article" date="2015" name="Stand. Genomic Sci.">
        <title>Genomic Encyclopedia of Bacterial and Archaeal Type Strains, Phase III: the genomes of soil and plant-associated and newly described type strains.</title>
        <authorList>
            <person name="Whitman W.B."/>
            <person name="Woyke T."/>
            <person name="Klenk H.P."/>
            <person name="Zhou Y."/>
            <person name="Lilburn T.G."/>
            <person name="Beck B.J."/>
            <person name="De Vos P."/>
            <person name="Vandamme P."/>
            <person name="Eisen J.A."/>
            <person name="Garrity G."/>
            <person name="Hugenholtz P."/>
            <person name="Kyrpides N.C."/>
        </authorList>
    </citation>
    <scope>NUCLEOTIDE SEQUENCE [LARGE SCALE GENOMIC DNA]</scope>
    <source>
        <strain evidence="4 5">CV53</strain>
    </source>
</reference>
<feature type="compositionally biased region" description="Polar residues" evidence="1">
    <location>
        <begin position="142"/>
        <end position="158"/>
    </location>
</feature>
<dbReference type="Pfam" id="PF09557">
    <property type="entry name" value="DUF2382"/>
    <property type="match status" value="1"/>
</dbReference>
<dbReference type="EMBL" id="SLVV01000001">
    <property type="protein sequence ID" value="TCN27759.1"/>
    <property type="molecule type" value="Genomic_DNA"/>
</dbReference>
<feature type="domain" description="General stress protein 17M-like" evidence="3">
    <location>
        <begin position="4"/>
        <end position="117"/>
    </location>
</feature>
<feature type="domain" description="DUF2382" evidence="2">
    <location>
        <begin position="171"/>
        <end position="280"/>
    </location>
</feature>
<dbReference type="Proteomes" id="UP000295689">
    <property type="component" value="Unassembled WGS sequence"/>
</dbReference>
<comment type="caution">
    <text evidence="4">The sequence shown here is derived from an EMBL/GenBank/DDBJ whole genome shotgun (WGS) entry which is preliminary data.</text>
</comment>
<name>A0A4R2BNJ4_9BACI</name>
<feature type="region of interest" description="Disordered" evidence="1">
    <location>
        <begin position="142"/>
        <end position="165"/>
    </location>
</feature>
<feature type="compositionally biased region" description="Basic and acidic residues" evidence="1">
    <location>
        <begin position="271"/>
        <end position="290"/>
    </location>
</feature>
<dbReference type="PANTHER" id="PTHR38463:SF1">
    <property type="entry name" value="STRESS RESPONSE PROTEIN YSNF"/>
    <property type="match status" value="1"/>
</dbReference>
<protein>
    <submittedName>
        <fullName evidence="4">Uncharacterized protein (TIGR02271 family)</fullName>
    </submittedName>
</protein>
<dbReference type="RefSeq" id="WP_132000701.1">
    <property type="nucleotide sequence ID" value="NZ_JABUHM010000006.1"/>
</dbReference>
<dbReference type="NCBIfam" id="TIGR02271">
    <property type="entry name" value="YsnF/AvaK domain"/>
    <property type="match status" value="1"/>
</dbReference>
<gene>
    <name evidence="4" type="ORF">EV146_10186</name>
</gene>
<feature type="region of interest" description="Disordered" evidence="1">
    <location>
        <begin position="271"/>
        <end position="301"/>
    </location>
</feature>
<dbReference type="AlphaFoldDB" id="A0A4R2BNJ4"/>
<dbReference type="PANTHER" id="PTHR38463">
    <property type="entry name" value="STRESS RESPONSE PROTEIN YSNF"/>
    <property type="match status" value="1"/>
</dbReference>
<evidence type="ECO:0000256" key="1">
    <source>
        <dbReference type="SAM" id="MobiDB-lite"/>
    </source>
</evidence>
<dbReference type="InterPro" id="IPR025889">
    <property type="entry name" value="GSP17M-like_dom"/>
</dbReference>
<evidence type="ECO:0000259" key="3">
    <source>
        <dbReference type="Pfam" id="PF11181"/>
    </source>
</evidence>
<organism evidence="4 5">
    <name type="scientific">Mesobacillus foraminis</name>
    <dbReference type="NCBI Taxonomy" id="279826"/>
    <lineage>
        <taxon>Bacteria</taxon>
        <taxon>Bacillati</taxon>
        <taxon>Bacillota</taxon>
        <taxon>Bacilli</taxon>
        <taxon>Bacillales</taxon>
        <taxon>Bacillaceae</taxon>
        <taxon>Mesobacillus</taxon>
    </lineage>
</organism>